<dbReference type="PANTHER" id="PTHR30522:SF0">
    <property type="entry name" value="NUCLEOSIDE TRIPHOSPHATE PYROPHOSPHOHYDROLASE"/>
    <property type="match status" value="1"/>
</dbReference>
<dbReference type="Gene3D" id="1.10.287.1080">
    <property type="entry name" value="MazG-like"/>
    <property type="match status" value="1"/>
</dbReference>
<gene>
    <name evidence="2" type="ORF">FHX50_000857</name>
</gene>
<keyword evidence="3" id="KW-1185">Reference proteome</keyword>
<dbReference type="InterPro" id="IPR011551">
    <property type="entry name" value="NTP_PyrPHydrolase_MazG"/>
</dbReference>
<keyword evidence="2" id="KW-0378">Hydrolase</keyword>
<dbReference type="EMBL" id="JACHWP010000001">
    <property type="protein sequence ID" value="MBB3022609.1"/>
    <property type="molecule type" value="Genomic_DNA"/>
</dbReference>
<proteinExistence type="predicted"/>
<evidence type="ECO:0000313" key="3">
    <source>
        <dbReference type="Proteomes" id="UP000568050"/>
    </source>
</evidence>
<dbReference type="CDD" id="cd11528">
    <property type="entry name" value="NTP-PPase_MazG_Nterm"/>
    <property type="match status" value="1"/>
</dbReference>
<dbReference type="GO" id="GO:0046052">
    <property type="term" value="P:UTP catabolic process"/>
    <property type="evidence" value="ECO:0007669"/>
    <property type="project" value="TreeGrafter"/>
</dbReference>
<name>A0A839QUT1_9MICO</name>
<dbReference type="RefSeq" id="WP_246370659.1">
    <property type="nucleotide sequence ID" value="NZ_CBCSFZ010000019.1"/>
</dbReference>
<sequence length="362" mass="38745">MSELVMLPVSPLNAAGLLTAAGWDCLRSAGRVAVGSIAADSWEAHLREAGVEAHLLDARSAAALIDGLAGLLTGEGEADGSATDDPLVLLIDSEHPFLPGPTALLDALEARLGRRLDADVRFASPTAPGSAVVESVRIMHALRSPGGDVWSAEQTHQSLARYLLEETFEVLDELEGPDPDGPTAVEEFGDLLFQLVFHARIGMESASPWTLDDVARSLNRKMYRRNPHVFAPEDERTEVGTVQDVVDQWQAVKSAEKPRSHLGEGIPSALPALQAAFKLIQRARTGGELPGILEHLEQVRIAAESAAPTDPEAAITLDALDLLAVVVRAEEHDRDPESALRRLNRLIDSVGTARSVSPDHLA</sequence>
<dbReference type="EC" id="3.6.1.66" evidence="2"/>
<evidence type="ECO:0000313" key="2">
    <source>
        <dbReference type="EMBL" id="MBB3022609.1"/>
    </source>
</evidence>
<evidence type="ECO:0000259" key="1">
    <source>
        <dbReference type="Pfam" id="PF03819"/>
    </source>
</evidence>
<dbReference type="InterPro" id="IPR004518">
    <property type="entry name" value="MazG-like_dom"/>
</dbReference>
<dbReference type="GO" id="GO:0046076">
    <property type="term" value="P:dTTP catabolic process"/>
    <property type="evidence" value="ECO:0007669"/>
    <property type="project" value="TreeGrafter"/>
</dbReference>
<dbReference type="GO" id="GO:0046081">
    <property type="term" value="P:dUTP catabolic process"/>
    <property type="evidence" value="ECO:0007669"/>
    <property type="project" value="TreeGrafter"/>
</dbReference>
<dbReference type="GO" id="GO:0046061">
    <property type="term" value="P:dATP catabolic process"/>
    <property type="evidence" value="ECO:0007669"/>
    <property type="project" value="TreeGrafter"/>
</dbReference>
<dbReference type="PANTHER" id="PTHR30522">
    <property type="entry name" value="NUCLEOSIDE TRIPHOSPHATE PYROPHOSPHOHYDROLASE"/>
    <property type="match status" value="1"/>
</dbReference>
<dbReference type="SUPFAM" id="SSF101386">
    <property type="entry name" value="all-alpha NTP pyrophosphatases"/>
    <property type="match status" value="1"/>
</dbReference>
<feature type="domain" description="NTP pyrophosphohydrolase MazG-like" evidence="1">
    <location>
        <begin position="154"/>
        <end position="230"/>
    </location>
</feature>
<protein>
    <submittedName>
        <fullName evidence="2">XTP/dITP diphosphohydrolase</fullName>
        <ecNumber evidence="2">3.6.1.66</ecNumber>
    </submittedName>
</protein>
<dbReference type="Pfam" id="PF03819">
    <property type="entry name" value="MazG"/>
    <property type="match status" value="1"/>
</dbReference>
<organism evidence="2 3">
    <name type="scientific">Helcobacillus massiliensis</name>
    <dbReference type="NCBI Taxonomy" id="521392"/>
    <lineage>
        <taxon>Bacteria</taxon>
        <taxon>Bacillati</taxon>
        <taxon>Actinomycetota</taxon>
        <taxon>Actinomycetes</taxon>
        <taxon>Micrococcales</taxon>
        <taxon>Dermabacteraceae</taxon>
        <taxon>Helcobacillus</taxon>
    </lineage>
</organism>
<dbReference type="GO" id="GO:0006203">
    <property type="term" value="P:dGTP catabolic process"/>
    <property type="evidence" value="ECO:0007669"/>
    <property type="project" value="TreeGrafter"/>
</dbReference>
<dbReference type="Proteomes" id="UP000568050">
    <property type="component" value="Unassembled WGS sequence"/>
</dbReference>
<dbReference type="InterPro" id="IPR048015">
    <property type="entry name" value="NTP-PPase_MazG-like_N"/>
</dbReference>
<dbReference type="GO" id="GO:0046047">
    <property type="term" value="P:TTP catabolic process"/>
    <property type="evidence" value="ECO:0007669"/>
    <property type="project" value="TreeGrafter"/>
</dbReference>
<comment type="caution">
    <text evidence="2">The sequence shown here is derived from an EMBL/GenBank/DDBJ whole genome shotgun (WGS) entry which is preliminary data.</text>
</comment>
<accession>A0A839QUT1</accession>
<dbReference type="GO" id="GO:0036220">
    <property type="term" value="F:ITP diphosphatase activity"/>
    <property type="evidence" value="ECO:0007669"/>
    <property type="project" value="UniProtKB-EC"/>
</dbReference>
<reference evidence="2 3" key="1">
    <citation type="submission" date="2020-08" db="EMBL/GenBank/DDBJ databases">
        <title>Sequencing the genomes of 1000 actinobacteria strains.</title>
        <authorList>
            <person name="Klenk H.-P."/>
        </authorList>
    </citation>
    <scope>NUCLEOTIDE SEQUENCE [LARGE SCALE GENOMIC DNA]</scope>
    <source>
        <strain evidence="2 3">DSM 23040</strain>
    </source>
</reference>
<dbReference type="AlphaFoldDB" id="A0A839QUT1"/>